<evidence type="ECO:0000256" key="9">
    <source>
        <dbReference type="ARBA" id="ARBA00023251"/>
    </source>
</evidence>
<dbReference type="EMBL" id="LNPX01000004">
    <property type="protein sequence ID" value="OEK58901.1"/>
    <property type="molecule type" value="Genomic_DNA"/>
</dbReference>
<dbReference type="PIRSF" id="PIRSF032522">
    <property type="entry name" value="TcaA"/>
    <property type="match status" value="1"/>
</dbReference>
<evidence type="ECO:0000256" key="7">
    <source>
        <dbReference type="ARBA" id="ARBA00022989"/>
    </source>
</evidence>
<keyword evidence="2 10" id="KW-1003">Cell membrane</keyword>
<evidence type="ECO:0000313" key="16">
    <source>
        <dbReference type="EMBL" id="OEK58901.1"/>
    </source>
</evidence>
<evidence type="ECO:0000256" key="5">
    <source>
        <dbReference type="ARBA" id="ARBA00022771"/>
    </source>
</evidence>
<proteinExistence type="inferred from homology"/>
<dbReference type="InterPro" id="IPR054529">
    <property type="entry name" value="TcaA_2nd"/>
</dbReference>
<comment type="subcellular location">
    <subcellularLocation>
        <location evidence="1 10">Cell membrane</location>
        <topology evidence="1 10">Single-pass membrane protein</topology>
    </subcellularLocation>
</comment>
<comment type="caution">
    <text evidence="16">The sequence shown here is derived from an EMBL/GenBank/DDBJ whole genome shotgun (WGS) entry which is preliminary data.</text>
</comment>
<dbReference type="InterPro" id="IPR054530">
    <property type="entry name" value="TcaA_4th"/>
</dbReference>
<keyword evidence="8 10" id="KW-0472">Membrane</keyword>
<keyword evidence="7 12" id="KW-1133">Transmembrane helix</keyword>
<evidence type="ECO:0000256" key="2">
    <source>
        <dbReference type="ARBA" id="ARBA00022475"/>
    </source>
</evidence>
<gene>
    <name evidence="16" type="ORF">ASS94_00840</name>
</gene>
<evidence type="ECO:0000256" key="4">
    <source>
        <dbReference type="ARBA" id="ARBA00022723"/>
    </source>
</evidence>
<evidence type="ECO:0000256" key="12">
    <source>
        <dbReference type="SAM" id="Phobius"/>
    </source>
</evidence>
<evidence type="ECO:0000259" key="14">
    <source>
        <dbReference type="Pfam" id="PF22819"/>
    </source>
</evidence>
<evidence type="ECO:0000313" key="17">
    <source>
        <dbReference type="Proteomes" id="UP000095464"/>
    </source>
</evidence>
<dbReference type="PANTHER" id="PTHR40038">
    <property type="entry name" value="MEMBRANE-ASSOCIATED PROTEIN TCAA"/>
    <property type="match status" value="1"/>
</dbReference>
<evidence type="ECO:0000259" key="13">
    <source>
        <dbReference type="Pfam" id="PF22813"/>
    </source>
</evidence>
<keyword evidence="4" id="KW-0479">Metal-binding</keyword>
<protein>
    <recommendedName>
        <fullName evidence="10">Membrane-associated protein</fullName>
    </recommendedName>
</protein>
<evidence type="ECO:0000256" key="3">
    <source>
        <dbReference type="ARBA" id="ARBA00022692"/>
    </source>
</evidence>
<feature type="transmembrane region" description="Helical" evidence="12">
    <location>
        <begin position="30"/>
        <end position="51"/>
    </location>
</feature>
<keyword evidence="9" id="KW-0046">Antibiotic resistance</keyword>
<keyword evidence="6" id="KW-0862">Zinc</keyword>
<feature type="domain" description="TcaA protein NTF2-like" evidence="14">
    <location>
        <begin position="343"/>
        <end position="446"/>
    </location>
</feature>
<name>A0AAP7IG22_9STAP</name>
<dbReference type="Proteomes" id="UP000095464">
    <property type="component" value="Unassembled WGS sequence"/>
</dbReference>
<feature type="domain" description="TcaA second" evidence="13">
    <location>
        <begin position="61"/>
        <end position="160"/>
    </location>
</feature>
<evidence type="ECO:0000256" key="6">
    <source>
        <dbReference type="ARBA" id="ARBA00022833"/>
    </source>
</evidence>
<keyword evidence="5" id="KW-0863">Zinc-finger</keyword>
<evidence type="ECO:0000256" key="11">
    <source>
        <dbReference type="SAM" id="Coils"/>
    </source>
</evidence>
<dbReference type="InterPro" id="IPR023599">
    <property type="entry name" value="Mem_prot_TcaA"/>
</dbReference>
<keyword evidence="11" id="KW-0175">Coiled coil</keyword>
<keyword evidence="3 12" id="KW-0812">Transmembrane</keyword>
<organism evidence="16 17">
    <name type="scientific">Staphylococcus equorum</name>
    <dbReference type="NCBI Taxonomy" id="246432"/>
    <lineage>
        <taxon>Bacteria</taxon>
        <taxon>Bacillati</taxon>
        <taxon>Bacillota</taxon>
        <taxon>Bacilli</taxon>
        <taxon>Bacillales</taxon>
        <taxon>Staphylococcaceae</taxon>
        <taxon>Staphylococcus</taxon>
    </lineage>
</organism>
<dbReference type="GO" id="GO:0008270">
    <property type="term" value="F:zinc ion binding"/>
    <property type="evidence" value="ECO:0007669"/>
    <property type="project" value="UniProtKB-KW"/>
</dbReference>
<feature type="domain" description="TcaA 4th" evidence="15">
    <location>
        <begin position="263"/>
        <end position="319"/>
    </location>
</feature>
<reference evidence="17" key="1">
    <citation type="submission" date="2015-11" db="EMBL/GenBank/DDBJ databases">
        <title>Genomic diversity of Staphylococcus saprophyticus strains from urinary tract infections, animal surfaces, and fermented foods.</title>
        <authorList>
            <person name="Wolfe B.E."/>
        </authorList>
    </citation>
    <scope>NUCLEOTIDE SEQUENCE [LARGE SCALE GENOMIC DNA]</scope>
    <source>
        <strain evidence="17">738_7</strain>
    </source>
</reference>
<dbReference type="Pfam" id="PF22820">
    <property type="entry name" value="TcaA_3rd_4th"/>
    <property type="match status" value="1"/>
</dbReference>
<evidence type="ECO:0000256" key="1">
    <source>
        <dbReference type="ARBA" id="ARBA00004162"/>
    </source>
</evidence>
<dbReference type="Pfam" id="PF22819">
    <property type="entry name" value="TcaA_5th"/>
    <property type="match status" value="1"/>
</dbReference>
<sequence length="449" mass="51750">MENEQSNRLRRTTKEINQERQAKRKKKLRLWLIIGIITIIIIAVISFLIYWNIDNKSEKGKVNELDKAIQNKNADKLSEIIKTKGDNLPKSDAKRMINYFNQEKHQSRYKKQINKIKDTIDKGTQYDSTLGEITDKNGNPIITISKDGVSSFIFKEVAFTPHYQNVYIDGKNNDATYQFKNKGKDSNAVTSGKLTKIGSFMVGDYKVSANKHFKNPQLDIEDSVSGNLHINTDDVNSKGQVIAQEQFPQAWFKVKLENTEKLDDDYNLYINDERVPYSKTKTYGKYPTDVSLKVRATGTLNSKTIKSNEIDVKSNVDNSTQTLTLKFDDKAIKKQLNKDKEIKKEAQSFLEDYTEQLSKSYKSSSFSSLRKYFKDSDSDVAENIKKQVQSDKKNQYSKPKIESYKKSGDEVTIVLKKEDETDKVITSRYTLEYNSDDINKFKIKSYTDI</sequence>
<dbReference type="PANTHER" id="PTHR40038:SF1">
    <property type="entry name" value="MEMBRANE-ASSOCIATED PROTEIN TCAA"/>
    <property type="match status" value="1"/>
</dbReference>
<dbReference type="Pfam" id="PF22813">
    <property type="entry name" value="TcaA_2nd"/>
    <property type="match status" value="1"/>
</dbReference>
<evidence type="ECO:0000256" key="8">
    <source>
        <dbReference type="ARBA" id="ARBA00023136"/>
    </source>
</evidence>
<evidence type="ECO:0000259" key="15">
    <source>
        <dbReference type="Pfam" id="PF22820"/>
    </source>
</evidence>
<dbReference type="GO" id="GO:0005886">
    <property type="term" value="C:plasma membrane"/>
    <property type="evidence" value="ECO:0007669"/>
    <property type="project" value="UniProtKB-SubCell"/>
</dbReference>
<comment type="similarity">
    <text evidence="10">Belongs to the tcaA family.</text>
</comment>
<dbReference type="RefSeq" id="WP_069854301.1">
    <property type="nucleotide sequence ID" value="NZ_LNPX01000004.1"/>
</dbReference>
<feature type="coiled-coil region" evidence="11">
    <location>
        <begin position="2"/>
        <end position="29"/>
    </location>
</feature>
<evidence type="ECO:0000256" key="10">
    <source>
        <dbReference type="PIRNR" id="PIRNR032522"/>
    </source>
</evidence>
<dbReference type="InterPro" id="IPR054528">
    <property type="entry name" value="TcaA_5th"/>
</dbReference>
<accession>A0AAP7IG22</accession>
<dbReference type="GO" id="GO:0046677">
    <property type="term" value="P:response to antibiotic"/>
    <property type="evidence" value="ECO:0007669"/>
    <property type="project" value="UniProtKB-KW"/>
</dbReference>
<dbReference type="AlphaFoldDB" id="A0AAP7IG22"/>